<proteinExistence type="predicted"/>
<evidence type="ECO:0000313" key="2">
    <source>
        <dbReference type="Proteomes" id="UP000807025"/>
    </source>
</evidence>
<evidence type="ECO:0000313" key="1">
    <source>
        <dbReference type="EMBL" id="KAF9489852.1"/>
    </source>
</evidence>
<keyword evidence="2" id="KW-1185">Reference proteome</keyword>
<dbReference type="OrthoDB" id="162969at2759"/>
<sequence>VPDDLTNICVKNFSPNLTSHVQPMANNASIIHCFKAHCQSKFISCAIDQYDSNIPAALICGIDQLEAMQLADTTWNEVMAETIYNYW</sequence>
<feature type="non-terminal residue" evidence="1">
    <location>
        <position position="1"/>
    </location>
</feature>
<evidence type="ECO:0008006" key="3">
    <source>
        <dbReference type="Google" id="ProtNLM"/>
    </source>
</evidence>
<reference evidence="1" key="1">
    <citation type="submission" date="2020-11" db="EMBL/GenBank/DDBJ databases">
        <authorList>
            <consortium name="DOE Joint Genome Institute"/>
            <person name="Ahrendt S."/>
            <person name="Riley R."/>
            <person name="Andreopoulos W."/>
            <person name="Labutti K."/>
            <person name="Pangilinan J."/>
            <person name="Ruiz-Duenas F.J."/>
            <person name="Barrasa J.M."/>
            <person name="Sanchez-Garcia M."/>
            <person name="Camarero S."/>
            <person name="Miyauchi S."/>
            <person name="Serrano A."/>
            <person name="Linde D."/>
            <person name="Babiker R."/>
            <person name="Drula E."/>
            <person name="Ayuso-Fernandez I."/>
            <person name="Pacheco R."/>
            <person name="Padilla G."/>
            <person name="Ferreira P."/>
            <person name="Barriuso J."/>
            <person name="Kellner H."/>
            <person name="Castanera R."/>
            <person name="Alfaro M."/>
            <person name="Ramirez L."/>
            <person name="Pisabarro A.G."/>
            <person name="Kuo A."/>
            <person name="Tritt A."/>
            <person name="Lipzen A."/>
            <person name="He G."/>
            <person name="Yan M."/>
            <person name="Ng V."/>
            <person name="Cullen D."/>
            <person name="Martin F."/>
            <person name="Rosso M.-N."/>
            <person name="Henrissat B."/>
            <person name="Hibbett D."/>
            <person name="Martinez A.T."/>
            <person name="Grigoriev I.V."/>
        </authorList>
    </citation>
    <scope>NUCLEOTIDE SEQUENCE</scope>
    <source>
        <strain evidence="1">ATCC 90797</strain>
    </source>
</reference>
<accession>A0A9P5ZK97</accession>
<dbReference type="Proteomes" id="UP000807025">
    <property type="component" value="Unassembled WGS sequence"/>
</dbReference>
<gene>
    <name evidence="1" type="ORF">BDN71DRAFT_1400985</name>
</gene>
<organism evidence="1 2">
    <name type="scientific">Pleurotus eryngii</name>
    <name type="common">Boletus of the steppes</name>
    <dbReference type="NCBI Taxonomy" id="5323"/>
    <lineage>
        <taxon>Eukaryota</taxon>
        <taxon>Fungi</taxon>
        <taxon>Dikarya</taxon>
        <taxon>Basidiomycota</taxon>
        <taxon>Agaricomycotina</taxon>
        <taxon>Agaricomycetes</taxon>
        <taxon>Agaricomycetidae</taxon>
        <taxon>Agaricales</taxon>
        <taxon>Pleurotineae</taxon>
        <taxon>Pleurotaceae</taxon>
        <taxon>Pleurotus</taxon>
    </lineage>
</organism>
<protein>
    <recommendedName>
        <fullName evidence="3">DDE-1 domain-containing protein</fullName>
    </recommendedName>
</protein>
<comment type="caution">
    <text evidence="1">The sequence shown here is derived from an EMBL/GenBank/DDBJ whole genome shotgun (WGS) entry which is preliminary data.</text>
</comment>
<name>A0A9P5ZK97_PLEER</name>
<dbReference type="AlphaFoldDB" id="A0A9P5ZK97"/>
<dbReference type="EMBL" id="MU154657">
    <property type="protein sequence ID" value="KAF9489852.1"/>
    <property type="molecule type" value="Genomic_DNA"/>
</dbReference>